<feature type="transmembrane region" description="Helical" evidence="2">
    <location>
        <begin position="167"/>
        <end position="192"/>
    </location>
</feature>
<evidence type="ECO:0000313" key="4">
    <source>
        <dbReference type="EMBL" id="KIL57801.1"/>
    </source>
</evidence>
<dbReference type="AlphaFoldDB" id="A0A0C2WM53"/>
<dbReference type="InterPro" id="IPR045339">
    <property type="entry name" value="DUF6534"/>
</dbReference>
<keyword evidence="2" id="KW-0472">Membrane</keyword>
<dbReference type="InParanoid" id="A0A0C2WM53"/>
<feature type="transmembrane region" description="Helical" evidence="2">
    <location>
        <begin position="126"/>
        <end position="147"/>
    </location>
</feature>
<protein>
    <recommendedName>
        <fullName evidence="3">DUF6534 domain-containing protein</fullName>
    </recommendedName>
</protein>
<feature type="compositionally biased region" description="Polar residues" evidence="1">
    <location>
        <begin position="276"/>
        <end position="286"/>
    </location>
</feature>
<dbReference type="OrthoDB" id="2953893at2759"/>
<dbReference type="EMBL" id="KN818357">
    <property type="protein sequence ID" value="KIL57801.1"/>
    <property type="molecule type" value="Genomic_DNA"/>
</dbReference>
<feature type="region of interest" description="Disordered" evidence="1">
    <location>
        <begin position="276"/>
        <end position="298"/>
    </location>
</feature>
<feature type="transmembrane region" description="Helical" evidence="2">
    <location>
        <begin position="55"/>
        <end position="79"/>
    </location>
</feature>
<feature type="transmembrane region" description="Helical" evidence="2">
    <location>
        <begin position="99"/>
        <end position="119"/>
    </location>
</feature>
<feature type="domain" description="DUF6534" evidence="3">
    <location>
        <begin position="177"/>
        <end position="262"/>
    </location>
</feature>
<keyword evidence="2" id="KW-0812">Transmembrane</keyword>
<accession>A0A0C2WM53</accession>
<evidence type="ECO:0000313" key="5">
    <source>
        <dbReference type="Proteomes" id="UP000054549"/>
    </source>
</evidence>
<proteinExistence type="predicted"/>
<dbReference type="PANTHER" id="PTHR40465:SF1">
    <property type="entry name" value="DUF6534 DOMAIN-CONTAINING PROTEIN"/>
    <property type="match status" value="1"/>
</dbReference>
<name>A0A0C2WM53_AMAMK</name>
<feature type="transmembrane region" description="Helical" evidence="2">
    <location>
        <begin position="20"/>
        <end position="43"/>
    </location>
</feature>
<keyword evidence="5" id="KW-1185">Reference proteome</keyword>
<evidence type="ECO:0000259" key="3">
    <source>
        <dbReference type="Pfam" id="PF20152"/>
    </source>
</evidence>
<reference evidence="4 5" key="1">
    <citation type="submission" date="2014-04" db="EMBL/GenBank/DDBJ databases">
        <title>Evolutionary Origins and Diversification of the Mycorrhizal Mutualists.</title>
        <authorList>
            <consortium name="DOE Joint Genome Institute"/>
            <consortium name="Mycorrhizal Genomics Consortium"/>
            <person name="Kohler A."/>
            <person name="Kuo A."/>
            <person name="Nagy L.G."/>
            <person name="Floudas D."/>
            <person name="Copeland A."/>
            <person name="Barry K.W."/>
            <person name="Cichocki N."/>
            <person name="Veneault-Fourrey C."/>
            <person name="LaButti K."/>
            <person name="Lindquist E.A."/>
            <person name="Lipzen A."/>
            <person name="Lundell T."/>
            <person name="Morin E."/>
            <person name="Murat C."/>
            <person name="Riley R."/>
            <person name="Ohm R."/>
            <person name="Sun H."/>
            <person name="Tunlid A."/>
            <person name="Henrissat B."/>
            <person name="Grigoriev I.V."/>
            <person name="Hibbett D.S."/>
            <person name="Martin F."/>
        </authorList>
    </citation>
    <scope>NUCLEOTIDE SEQUENCE [LARGE SCALE GENOMIC DNA]</scope>
    <source>
        <strain evidence="4 5">Koide BX008</strain>
    </source>
</reference>
<dbReference type="HOGENOM" id="CLU_046025_2_1_1"/>
<evidence type="ECO:0000256" key="1">
    <source>
        <dbReference type="SAM" id="MobiDB-lite"/>
    </source>
</evidence>
<dbReference type="Proteomes" id="UP000054549">
    <property type="component" value="Unassembled WGS sequence"/>
</dbReference>
<sequence>MADPSALPPIPSNIANLTTPILVGALLDYFLFGILTLQLYVYQYSFPEDKLSVKLLIWFVYILELAQVCCAAADIYYWFGAGYGNMIRLDTVYISPFDTPFIGSVVAFVVQLFFCYRIWKLRKGDWYIVVCVIIALISVLQLIGGTVGGVSVHFNKYFDVIRQVDQIYAYIWLVGEAVADVLIAVTMTYLLLGSQSEFNFQSRSVANKIVRLVVQSNSLTASVAVTSVIFFVVAKGANYFIASTIILGKLYSNTLLATFNHRIFLRRSVEKIPYSNPSDYTSSSNGRYPASVARRDQS</sequence>
<dbReference type="PANTHER" id="PTHR40465">
    <property type="entry name" value="CHROMOSOME 1, WHOLE GENOME SHOTGUN SEQUENCE"/>
    <property type="match status" value="1"/>
</dbReference>
<organism evidence="4 5">
    <name type="scientific">Amanita muscaria (strain Koide BX008)</name>
    <dbReference type="NCBI Taxonomy" id="946122"/>
    <lineage>
        <taxon>Eukaryota</taxon>
        <taxon>Fungi</taxon>
        <taxon>Dikarya</taxon>
        <taxon>Basidiomycota</taxon>
        <taxon>Agaricomycotina</taxon>
        <taxon>Agaricomycetes</taxon>
        <taxon>Agaricomycetidae</taxon>
        <taxon>Agaricales</taxon>
        <taxon>Pluteineae</taxon>
        <taxon>Amanitaceae</taxon>
        <taxon>Amanita</taxon>
    </lineage>
</organism>
<dbReference type="STRING" id="946122.A0A0C2WM53"/>
<dbReference type="Pfam" id="PF20152">
    <property type="entry name" value="DUF6534"/>
    <property type="match status" value="1"/>
</dbReference>
<feature type="transmembrane region" description="Helical" evidence="2">
    <location>
        <begin position="212"/>
        <end position="233"/>
    </location>
</feature>
<evidence type="ECO:0000256" key="2">
    <source>
        <dbReference type="SAM" id="Phobius"/>
    </source>
</evidence>
<gene>
    <name evidence="4" type="ORF">M378DRAFT_360879</name>
</gene>
<feature type="transmembrane region" description="Helical" evidence="2">
    <location>
        <begin position="239"/>
        <end position="259"/>
    </location>
</feature>
<keyword evidence="2" id="KW-1133">Transmembrane helix</keyword>